<dbReference type="RefSeq" id="WP_092223136.1">
    <property type="nucleotide sequence ID" value="NZ_FNJI01000016.1"/>
</dbReference>
<dbReference type="InterPro" id="IPR000524">
    <property type="entry name" value="Tscrpt_reg_HTH_GntR"/>
</dbReference>
<dbReference type="OrthoDB" id="5499567at2"/>
<keyword evidence="6" id="KW-1185">Reference proteome</keyword>
<dbReference type="AlphaFoldDB" id="A0A1H0RSX6"/>
<dbReference type="PRINTS" id="PR00035">
    <property type="entry name" value="HTHGNTR"/>
</dbReference>
<dbReference type="SUPFAM" id="SSF48008">
    <property type="entry name" value="GntR ligand-binding domain-like"/>
    <property type="match status" value="1"/>
</dbReference>
<dbReference type="EMBL" id="FNJI01000016">
    <property type="protein sequence ID" value="SDP32520.1"/>
    <property type="molecule type" value="Genomic_DNA"/>
</dbReference>
<evidence type="ECO:0000256" key="1">
    <source>
        <dbReference type="ARBA" id="ARBA00023015"/>
    </source>
</evidence>
<evidence type="ECO:0000313" key="5">
    <source>
        <dbReference type="EMBL" id="SDP32520.1"/>
    </source>
</evidence>
<organism evidence="5 6">
    <name type="scientific">Desulforhopalus singaporensis</name>
    <dbReference type="NCBI Taxonomy" id="91360"/>
    <lineage>
        <taxon>Bacteria</taxon>
        <taxon>Pseudomonadati</taxon>
        <taxon>Thermodesulfobacteriota</taxon>
        <taxon>Desulfobulbia</taxon>
        <taxon>Desulfobulbales</taxon>
        <taxon>Desulfocapsaceae</taxon>
        <taxon>Desulforhopalus</taxon>
    </lineage>
</organism>
<dbReference type="Pfam" id="PF00392">
    <property type="entry name" value="GntR"/>
    <property type="match status" value="1"/>
</dbReference>
<evidence type="ECO:0000256" key="3">
    <source>
        <dbReference type="ARBA" id="ARBA00023163"/>
    </source>
</evidence>
<dbReference type="CDD" id="cd07377">
    <property type="entry name" value="WHTH_GntR"/>
    <property type="match status" value="1"/>
</dbReference>
<name>A0A1H0RSX6_9BACT</name>
<accession>A0A1H0RSX6</accession>
<dbReference type="SMART" id="SM00895">
    <property type="entry name" value="FCD"/>
    <property type="match status" value="1"/>
</dbReference>
<dbReference type="InterPro" id="IPR008920">
    <property type="entry name" value="TF_FadR/GntR_C"/>
</dbReference>
<sequence>MDLRKLRKPEPLAKMALNALRNSILSNELKANVIYNEKKLAETLGISRTPVREALLELSAKNLIRFLPQKGVMLNTFSAQDIEDVFEIRTELEFFAIKKICLTAQEVDLLVAGKCIELQRAAVTAADAVAFMEADKDFHLSFSKLANNNYLMETMRDIRDIIHVMGFRALRNSGRMEQVIKEHQSILAAVEIGDAQLAMDLMDNHLIISREAVHNIKQEGDYHA</sequence>
<dbReference type="Gene3D" id="1.20.120.530">
    <property type="entry name" value="GntR ligand-binding domain-like"/>
    <property type="match status" value="1"/>
</dbReference>
<dbReference type="GO" id="GO:0003677">
    <property type="term" value="F:DNA binding"/>
    <property type="evidence" value="ECO:0007669"/>
    <property type="project" value="UniProtKB-KW"/>
</dbReference>
<dbReference type="SUPFAM" id="SSF46785">
    <property type="entry name" value="Winged helix' DNA-binding domain"/>
    <property type="match status" value="1"/>
</dbReference>
<dbReference type="STRING" id="91360.SAMN05660330_02409"/>
<dbReference type="PROSITE" id="PS50949">
    <property type="entry name" value="HTH_GNTR"/>
    <property type="match status" value="1"/>
</dbReference>
<dbReference type="InterPro" id="IPR036388">
    <property type="entry name" value="WH-like_DNA-bd_sf"/>
</dbReference>
<dbReference type="Pfam" id="PF07729">
    <property type="entry name" value="FCD"/>
    <property type="match status" value="1"/>
</dbReference>
<evidence type="ECO:0000313" key="6">
    <source>
        <dbReference type="Proteomes" id="UP000199073"/>
    </source>
</evidence>
<dbReference type="Gene3D" id="1.10.10.10">
    <property type="entry name" value="Winged helix-like DNA-binding domain superfamily/Winged helix DNA-binding domain"/>
    <property type="match status" value="1"/>
</dbReference>
<keyword evidence="1" id="KW-0805">Transcription regulation</keyword>
<dbReference type="GO" id="GO:0003700">
    <property type="term" value="F:DNA-binding transcription factor activity"/>
    <property type="evidence" value="ECO:0007669"/>
    <property type="project" value="InterPro"/>
</dbReference>
<keyword evidence="3" id="KW-0804">Transcription</keyword>
<dbReference type="InterPro" id="IPR011711">
    <property type="entry name" value="GntR_C"/>
</dbReference>
<dbReference type="PANTHER" id="PTHR43537">
    <property type="entry name" value="TRANSCRIPTIONAL REGULATOR, GNTR FAMILY"/>
    <property type="match status" value="1"/>
</dbReference>
<gene>
    <name evidence="5" type="ORF">SAMN05660330_02409</name>
</gene>
<dbReference type="PANTHER" id="PTHR43537:SF5">
    <property type="entry name" value="UXU OPERON TRANSCRIPTIONAL REGULATOR"/>
    <property type="match status" value="1"/>
</dbReference>
<dbReference type="InterPro" id="IPR036390">
    <property type="entry name" value="WH_DNA-bd_sf"/>
</dbReference>
<evidence type="ECO:0000256" key="2">
    <source>
        <dbReference type="ARBA" id="ARBA00023125"/>
    </source>
</evidence>
<keyword evidence="2 5" id="KW-0238">DNA-binding</keyword>
<protein>
    <submittedName>
        <fullName evidence="5">DNA-binding transcriptional regulator, GntR family</fullName>
    </submittedName>
</protein>
<proteinExistence type="predicted"/>
<evidence type="ECO:0000259" key="4">
    <source>
        <dbReference type="PROSITE" id="PS50949"/>
    </source>
</evidence>
<dbReference type="Proteomes" id="UP000199073">
    <property type="component" value="Unassembled WGS sequence"/>
</dbReference>
<feature type="domain" description="HTH gntR-type" evidence="4">
    <location>
        <begin position="10"/>
        <end position="77"/>
    </location>
</feature>
<dbReference type="SMART" id="SM00345">
    <property type="entry name" value="HTH_GNTR"/>
    <property type="match status" value="1"/>
</dbReference>
<reference evidence="5 6" key="1">
    <citation type="submission" date="2016-10" db="EMBL/GenBank/DDBJ databases">
        <authorList>
            <person name="de Groot N.N."/>
        </authorList>
    </citation>
    <scope>NUCLEOTIDE SEQUENCE [LARGE SCALE GENOMIC DNA]</scope>
    <source>
        <strain evidence="5 6">DSM 12130</strain>
    </source>
</reference>